<evidence type="ECO:0000256" key="2">
    <source>
        <dbReference type="ARBA" id="ARBA00004752"/>
    </source>
</evidence>
<comment type="similarity">
    <text evidence="10 12">Belongs to the EPSP synthase family. MurA subfamily.</text>
</comment>
<evidence type="ECO:0000256" key="1">
    <source>
        <dbReference type="ARBA" id="ARBA00004496"/>
    </source>
</evidence>
<evidence type="ECO:0000256" key="7">
    <source>
        <dbReference type="ARBA" id="ARBA00022984"/>
    </source>
</evidence>
<dbReference type="InterPro" id="IPR036968">
    <property type="entry name" value="Enolpyruvate_Tfrase_sf"/>
</dbReference>
<organism evidence="14 15">
    <name type="scientific">Candidatus Kaiserbacteria bacterium RIFCSPLOWO2_01_FULL_51_21</name>
    <dbReference type="NCBI Taxonomy" id="1798508"/>
    <lineage>
        <taxon>Bacteria</taxon>
        <taxon>Candidatus Kaiseribacteriota</taxon>
    </lineage>
</organism>
<evidence type="ECO:0000256" key="6">
    <source>
        <dbReference type="ARBA" id="ARBA00022960"/>
    </source>
</evidence>
<dbReference type="GO" id="GO:0005737">
    <property type="term" value="C:cytoplasm"/>
    <property type="evidence" value="ECO:0007669"/>
    <property type="project" value="UniProtKB-SubCell"/>
</dbReference>
<evidence type="ECO:0000259" key="13">
    <source>
        <dbReference type="Pfam" id="PF00275"/>
    </source>
</evidence>
<evidence type="ECO:0000256" key="8">
    <source>
        <dbReference type="ARBA" id="ARBA00023306"/>
    </source>
</evidence>
<comment type="catalytic activity">
    <reaction evidence="11 12">
        <text>phosphoenolpyruvate + UDP-N-acetyl-alpha-D-glucosamine = UDP-N-acetyl-3-O-(1-carboxyvinyl)-alpha-D-glucosamine + phosphate</text>
        <dbReference type="Rhea" id="RHEA:18681"/>
        <dbReference type="ChEBI" id="CHEBI:43474"/>
        <dbReference type="ChEBI" id="CHEBI:57705"/>
        <dbReference type="ChEBI" id="CHEBI:58702"/>
        <dbReference type="ChEBI" id="CHEBI:68483"/>
        <dbReference type="EC" id="2.5.1.7"/>
    </reaction>
</comment>
<dbReference type="AlphaFoldDB" id="A0A1F6EE16"/>
<dbReference type="GO" id="GO:0071555">
    <property type="term" value="P:cell wall organization"/>
    <property type="evidence" value="ECO:0007669"/>
    <property type="project" value="UniProtKB-KW"/>
</dbReference>
<keyword evidence="3 12" id="KW-0963">Cytoplasm</keyword>
<dbReference type="GO" id="GO:0009252">
    <property type="term" value="P:peptidoglycan biosynthetic process"/>
    <property type="evidence" value="ECO:0007669"/>
    <property type="project" value="UniProtKB-UniRule"/>
</dbReference>
<dbReference type="Pfam" id="PF00275">
    <property type="entry name" value="EPSP_synthase"/>
    <property type="match status" value="1"/>
</dbReference>
<dbReference type="InterPro" id="IPR050068">
    <property type="entry name" value="MurA_subfamily"/>
</dbReference>
<evidence type="ECO:0000313" key="15">
    <source>
        <dbReference type="Proteomes" id="UP000179115"/>
    </source>
</evidence>
<gene>
    <name evidence="12" type="primary">murA</name>
    <name evidence="14" type="ORF">A3A35_03210</name>
</gene>
<feature type="binding site" evidence="12">
    <location>
        <begin position="26"/>
        <end position="27"/>
    </location>
    <ligand>
        <name>phosphoenolpyruvate</name>
        <dbReference type="ChEBI" id="CHEBI:58702"/>
    </ligand>
</feature>
<evidence type="ECO:0000256" key="4">
    <source>
        <dbReference type="ARBA" id="ARBA00022618"/>
    </source>
</evidence>
<dbReference type="UniPathway" id="UPA00219"/>
<proteinExistence type="inferred from homology"/>
<evidence type="ECO:0000256" key="10">
    <source>
        <dbReference type="ARBA" id="ARBA00038367"/>
    </source>
</evidence>
<dbReference type="NCBIfam" id="TIGR01072">
    <property type="entry name" value="murA"/>
    <property type="match status" value="1"/>
</dbReference>
<comment type="caution">
    <text evidence="14">The sequence shown here is derived from an EMBL/GenBank/DDBJ whole genome shotgun (WGS) entry which is preliminary data.</text>
</comment>
<dbReference type="GO" id="GO:0019277">
    <property type="term" value="P:UDP-N-acetylgalactosamine biosynthetic process"/>
    <property type="evidence" value="ECO:0007669"/>
    <property type="project" value="InterPro"/>
</dbReference>
<dbReference type="NCBIfam" id="NF006873">
    <property type="entry name" value="PRK09369.1"/>
    <property type="match status" value="1"/>
</dbReference>
<dbReference type="InterPro" id="IPR001986">
    <property type="entry name" value="Enolpyruvate_Tfrase_dom"/>
</dbReference>
<evidence type="ECO:0000256" key="12">
    <source>
        <dbReference type="HAMAP-Rule" id="MF_00111"/>
    </source>
</evidence>
<keyword evidence="8 12" id="KW-0131">Cell cycle</keyword>
<keyword evidence="7 12" id="KW-0573">Peptidoglycan synthesis</keyword>
<dbReference type="PANTHER" id="PTHR43783:SF1">
    <property type="entry name" value="UDP-N-ACETYLGLUCOSAMINE 1-CARBOXYVINYLTRANSFERASE"/>
    <property type="match status" value="1"/>
</dbReference>
<feature type="binding site" evidence="12">
    <location>
        <position position="96"/>
    </location>
    <ligand>
        <name>UDP-N-acetyl-alpha-D-glucosamine</name>
        <dbReference type="ChEBI" id="CHEBI:57705"/>
    </ligand>
</feature>
<feature type="active site" description="Proton donor" evidence="12">
    <location>
        <position position="120"/>
    </location>
</feature>
<dbReference type="GO" id="GO:0008760">
    <property type="term" value="F:UDP-N-acetylglucosamine 1-carboxyvinyltransferase activity"/>
    <property type="evidence" value="ECO:0007669"/>
    <property type="project" value="UniProtKB-UniRule"/>
</dbReference>
<evidence type="ECO:0000256" key="11">
    <source>
        <dbReference type="ARBA" id="ARBA00047527"/>
    </source>
</evidence>
<comment type="pathway">
    <text evidence="2 12">Cell wall biogenesis; peptidoglycan biosynthesis.</text>
</comment>
<comment type="caution">
    <text evidence="12">Lacks conserved residue(s) required for the propagation of feature annotation.</text>
</comment>
<dbReference type="EMBL" id="MFLV01000007">
    <property type="protein sequence ID" value="OGG71895.1"/>
    <property type="molecule type" value="Genomic_DNA"/>
</dbReference>
<feature type="binding site" evidence="12">
    <location>
        <position position="315"/>
    </location>
    <ligand>
        <name>UDP-N-acetyl-alpha-D-glucosamine</name>
        <dbReference type="ChEBI" id="CHEBI:57705"/>
    </ligand>
</feature>
<feature type="binding site" evidence="12">
    <location>
        <position position="337"/>
    </location>
    <ligand>
        <name>UDP-N-acetyl-alpha-D-glucosamine</name>
        <dbReference type="ChEBI" id="CHEBI:57705"/>
    </ligand>
</feature>
<evidence type="ECO:0000256" key="5">
    <source>
        <dbReference type="ARBA" id="ARBA00022679"/>
    </source>
</evidence>
<dbReference type="EC" id="2.5.1.7" evidence="12"/>
<comment type="function">
    <text evidence="12">Cell wall formation. Adds enolpyruvyl to UDP-N-acetylglucosamine.</text>
</comment>
<protein>
    <recommendedName>
        <fullName evidence="12">UDP-N-acetylglucosamine 1-carboxyvinyltransferase</fullName>
        <ecNumber evidence="12">2.5.1.7</ecNumber>
    </recommendedName>
    <alternativeName>
        <fullName evidence="12">Enoylpyruvate transferase</fullName>
    </alternativeName>
    <alternativeName>
        <fullName evidence="12">UDP-N-acetylglucosamine enolpyruvyl transferase</fullName>
        <shortName evidence="12">EPT</shortName>
    </alternativeName>
</protein>
<sequence>MKDVFRIEGLEGGQALRGKVRVNGAKNAVLKSMAASILFEDELVLSNVPHIEDVERVAELLSALGAKVGRNKNSYTIDTEGIGKPELDDAIARRLRASIVFSGPLLARFGRVSFPHPGGDVIGAGARPIDLFLEGFQKMGCTVLTEGDRYHIVADDGRLRGAEIFFISVSVTATETLMMAATLAKGTTFLRNAAMEPEIVALAEFLNSCGADIKGAGTPTIMIRGGGTLSSHGKVFETIPDRIETGSFLILGALAGQEVEITDCNPEHVAILTGLLRESGVDIKTTPTTIVVRANGAKFKPLHIRTHEYPGFATDLQPPIVVYLTQAAGESTVFETIFGGRLSYTEDLVRMGADITLWNSRQITIKGPTPLVGKELESPDVRAGLAFVIAATIAKGKSVIDNVYHIDRGYERIEERLRSIGVPIERVGS</sequence>
<evidence type="ECO:0000313" key="14">
    <source>
        <dbReference type="EMBL" id="OGG71895.1"/>
    </source>
</evidence>
<keyword evidence="5 12" id="KW-0808">Transferase</keyword>
<dbReference type="GO" id="GO:0008360">
    <property type="term" value="P:regulation of cell shape"/>
    <property type="evidence" value="ECO:0007669"/>
    <property type="project" value="UniProtKB-KW"/>
</dbReference>
<dbReference type="PANTHER" id="PTHR43783">
    <property type="entry name" value="UDP-N-ACETYLGLUCOSAMINE 1-CARBOXYVINYLTRANSFERASE"/>
    <property type="match status" value="1"/>
</dbReference>
<dbReference type="InterPro" id="IPR013792">
    <property type="entry name" value="RNA3'P_cycl/enolpyr_Trfase_a/b"/>
</dbReference>
<accession>A0A1F6EE16</accession>
<keyword evidence="4 12" id="KW-0132">Cell division</keyword>
<dbReference type="Proteomes" id="UP000179115">
    <property type="component" value="Unassembled WGS sequence"/>
</dbReference>
<evidence type="ECO:0000256" key="9">
    <source>
        <dbReference type="ARBA" id="ARBA00023316"/>
    </source>
</evidence>
<feature type="domain" description="Enolpyruvate transferase" evidence="13">
    <location>
        <begin position="11"/>
        <end position="417"/>
    </location>
</feature>
<comment type="subcellular location">
    <subcellularLocation>
        <location evidence="1 12">Cytoplasm</location>
    </subcellularLocation>
</comment>
<dbReference type="Gene3D" id="3.65.10.10">
    <property type="entry name" value="Enolpyruvate transferase domain"/>
    <property type="match status" value="2"/>
</dbReference>
<dbReference type="CDD" id="cd01555">
    <property type="entry name" value="UdpNAET"/>
    <property type="match status" value="1"/>
</dbReference>
<evidence type="ECO:0000256" key="3">
    <source>
        <dbReference type="ARBA" id="ARBA00022490"/>
    </source>
</evidence>
<dbReference type="GO" id="GO:0051301">
    <property type="term" value="P:cell division"/>
    <property type="evidence" value="ECO:0007669"/>
    <property type="project" value="UniProtKB-KW"/>
</dbReference>
<dbReference type="SUPFAM" id="SSF55205">
    <property type="entry name" value="EPT/RTPC-like"/>
    <property type="match status" value="1"/>
</dbReference>
<dbReference type="HAMAP" id="MF_00111">
    <property type="entry name" value="MurA"/>
    <property type="match status" value="1"/>
</dbReference>
<dbReference type="STRING" id="1798508.A3A35_03210"/>
<keyword evidence="6 12" id="KW-0133">Cell shape</keyword>
<feature type="binding site" evidence="12">
    <location>
        <begin position="127"/>
        <end position="131"/>
    </location>
    <ligand>
        <name>UDP-N-acetyl-alpha-D-glucosamine</name>
        <dbReference type="ChEBI" id="CHEBI:57705"/>
    </ligand>
</feature>
<keyword evidence="9 12" id="KW-0961">Cell wall biogenesis/degradation</keyword>
<dbReference type="InterPro" id="IPR005750">
    <property type="entry name" value="UDP_GlcNAc_COvinyl_MurA"/>
</dbReference>
<reference evidence="14 15" key="1">
    <citation type="journal article" date="2016" name="Nat. Commun.">
        <title>Thousands of microbial genomes shed light on interconnected biogeochemical processes in an aquifer system.</title>
        <authorList>
            <person name="Anantharaman K."/>
            <person name="Brown C.T."/>
            <person name="Hug L.A."/>
            <person name="Sharon I."/>
            <person name="Castelle C.J."/>
            <person name="Probst A.J."/>
            <person name="Thomas B.C."/>
            <person name="Singh A."/>
            <person name="Wilkins M.J."/>
            <person name="Karaoz U."/>
            <person name="Brodie E.L."/>
            <person name="Williams K.H."/>
            <person name="Hubbard S.S."/>
            <person name="Banfield J.F."/>
        </authorList>
    </citation>
    <scope>NUCLEOTIDE SEQUENCE [LARGE SCALE GENOMIC DNA]</scope>
</reference>
<name>A0A1F6EE16_9BACT</name>